<dbReference type="InterPro" id="IPR005592">
    <property type="entry name" value="Mono/diacylglycerol_lipase_N"/>
</dbReference>
<evidence type="ECO:0000313" key="5">
    <source>
        <dbReference type="Proteomes" id="UP000077202"/>
    </source>
</evidence>
<dbReference type="Pfam" id="PF01764">
    <property type="entry name" value="Lipase_3"/>
    <property type="match status" value="1"/>
</dbReference>
<protein>
    <recommendedName>
        <fullName evidence="6">Fungal lipase-like domain-containing protein</fullName>
    </recommendedName>
</protein>
<accession>A0A176W0S3</accession>
<dbReference type="SUPFAM" id="SSF53474">
    <property type="entry name" value="alpha/beta-Hydrolases"/>
    <property type="match status" value="1"/>
</dbReference>
<dbReference type="PANTHER" id="PTHR46023:SF6">
    <property type="entry name" value="LIPASE CLASS 3 FAMILY PROTEIN"/>
    <property type="match status" value="1"/>
</dbReference>
<dbReference type="InterPro" id="IPR002921">
    <property type="entry name" value="Fungal_lipase-type"/>
</dbReference>
<organism evidence="4 5">
    <name type="scientific">Marchantia polymorpha subsp. ruderalis</name>
    <dbReference type="NCBI Taxonomy" id="1480154"/>
    <lineage>
        <taxon>Eukaryota</taxon>
        <taxon>Viridiplantae</taxon>
        <taxon>Streptophyta</taxon>
        <taxon>Embryophyta</taxon>
        <taxon>Marchantiophyta</taxon>
        <taxon>Marchantiopsida</taxon>
        <taxon>Marchantiidae</taxon>
        <taxon>Marchantiales</taxon>
        <taxon>Marchantiaceae</taxon>
        <taxon>Marchantia</taxon>
    </lineage>
</organism>
<dbReference type="AlphaFoldDB" id="A0A176W0S3"/>
<proteinExistence type="predicted"/>
<dbReference type="Pfam" id="PF03893">
    <property type="entry name" value="Lipase3_N"/>
    <property type="match status" value="1"/>
</dbReference>
<dbReference type="CDD" id="cd00519">
    <property type="entry name" value="Lipase_3"/>
    <property type="match status" value="1"/>
</dbReference>
<evidence type="ECO:0000313" key="4">
    <source>
        <dbReference type="EMBL" id="OAE26678.1"/>
    </source>
</evidence>
<feature type="compositionally biased region" description="Low complexity" evidence="1">
    <location>
        <begin position="820"/>
        <end position="835"/>
    </location>
</feature>
<dbReference type="Proteomes" id="UP000077202">
    <property type="component" value="Unassembled WGS sequence"/>
</dbReference>
<name>A0A176W0S3_MARPO</name>
<keyword evidence="5" id="KW-1185">Reference proteome</keyword>
<feature type="region of interest" description="Disordered" evidence="1">
    <location>
        <begin position="949"/>
        <end position="984"/>
    </location>
</feature>
<dbReference type="InterPro" id="IPR029058">
    <property type="entry name" value="AB_hydrolase_fold"/>
</dbReference>
<reference evidence="4" key="1">
    <citation type="submission" date="2016-03" db="EMBL/GenBank/DDBJ databases">
        <title>Mechanisms controlling the formation of the plant cell surface in tip-growing cells are functionally conserved among land plants.</title>
        <authorList>
            <person name="Honkanen S."/>
            <person name="Jones V.A."/>
            <person name="Morieri G."/>
            <person name="Champion C."/>
            <person name="Hetherington A.J."/>
            <person name="Kelly S."/>
            <person name="Saint-Marcoux D."/>
            <person name="Proust H."/>
            <person name="Prescott H."/>
            <person name="Dolan L."/>
        </authorList>
    </citation>
    <scope>NUCLEOTIDE SEQUENCE [LARGE SCALE GENOMIC DNA]</scope>
    <source>
        <tissue evidence="4">Whole gametophyte</tissue>
    </source>
</reference>
<evidence type="ECO:0000259" key="2">
    <source>
        <dbReference type="Pfam" id="PF01764"/>
    </source>
</evidence>
<feature type="compositionally biased region" description="Basic and acidic residues" evidence="1">
    <location>
        <begin position="837"/>
        <end position="855"/>
    </location>
</feature>
<dbReference type="PANTHER" id="PTHR46023">
    <property type="entry name" value="LIPASE CLASS 3 PROTEIN-LIKE"/>
    <property type="match status" value="1"/>
</dbReference>
<dbReference type="EMBL" id="LVLJ01002133">
    <property type="protein sequence ID" value="OAE26678.1"/>
    <property type="molecule type" value="Genomic_DNA"/>
</dbReference>
<feature type="domain" description="Mono-/di-acylglycerol lipase N-terminal" evidence="3">
    <location>
        <begin position="437"/>
        <end position="509"/>
    </location>
</feature>
<sequence length="1085" mass="120223">MKLCVNAPCVRTAYIPVIRTSVHTESLRVLTKTALVASQTAFSKGSEGQKECKRLGSGDDDGLTHLRAWRKNGARDSQWGLVKVRGKRWPSSSEAVGTSKNEYKRRKSANVRRNDIARSHARTSEQRAELEDLFSRARRRVGQRYGRTKAAGVDDCRPRHEILQPPSSSADAAAASDTLPSWFLSNARFFQQASAERWVAGIGVALQERLIDLCWEFYQGRDRLPCIRTPPAVAKTVAAPPPTLFPCLPSSLYRVKTSVSEHDLLSLVFLPSLIGFYTLRPLTTWSRPVVELALEESFVPVWEILTSAWKMRSAISRIVLAAFVKGRDFSDVILLEGRKWKQDFKTRAVLSSDKELLERLNLKLMRAVSSMATAAMAGAAGAAVVLYYTGWGSALGMWSKYDSGMAEDEEASKSLTGSDRPRDLTRRRVLIHRPARPPSTWYEALSTLSETLRFTYSETLGKWPIGDLAFGINFLLRRQGHFHVAGVFAGGNSKQLKGPVVIVELKELLRLLVVCMHFSKKPFPLFLETTGYTRDQVLLQEGKAGLLKPAFTVLVDDSSQCILLLIRGTHSVKDTLTAVTGAVVPFHHTVLDDGGVKNLVLGYAHCGMVAAARWIAQLATPKLLQALKDYPNYNLKVVGHSLGGGTAALLTYILRERGEFQTARCVAFAPAACMTWELAESGMPFVTAVVNGSDLVPTFCVASADDLRAEATSAWINDFREQIERTRILSTVFRSASALGSRLSSIASMSRNPSLTVARAAQSGVASAGAIWRPVSNGTQVVMKQAQNVAQAVVRTRPSLGLAGWSCMGARRRVVPTVPSTPSNSEIASSSSLSSQDETKLENRTSVGEEGRSDSDSLPTSSFHMDVDLDQERRTQEAAEFWMRQGLKQVGEIEAEEAFREEDESELPHPVEGEDIGEEYIWQQLEEELQRQREENRLVREEEEAAAVEITRDEESIASTAARESDQQRIVNESEDGGPVHESNRFYPPGRIIHIVCPLPLPGEATSSDIPAEEHSQRKRVGIFLTERKLYGKVRLSRTMVHDHYMPTYKRMMEALISQLEEEEAIPADRACDSDSDVELERCNV</sequence>
<dbReference type="GO" id="GO:0016042">
    <property type="term" value="P:lipid catabolic process"/>
    <property type="evidence" value="ECO:0007669"/>
    <property type="project" value="InterPro"/>
</dbReference>
<evidence type="ECO:0008006" key="6">
    <source>
        <dbReference type="Google" id="ProtNLM"/>
    </source>
</evidence>
<dbReference type="Gene3D" id="3.40.50.1820">
    <property type="entry name" value="alpha/beta hydrolase"/>
    <property type="match status" value="1"/>
</dbReference>
<comment type="caution">
    <text evidence="4">The sequence shown here is derived from an EMBL/GenBank/DDBJ whole genome shotgun (WGS) entry which is preliminary data.</text>
</comment>
<evidence type="ECO:0000259" key="3">
    <source>
        <dbReference type="Pfam" id="PF03893"/>
    </source>
</evidence>
<feature type="region of interest" description="Disordered" evidence="1">
    <location>
        <begin position="90"/>
        <end position="112"/>
    </location>
</feature>
<evidence type="ECO:0000256" key="1">
    <source>
        <dbReference type="SAM" id="MobiDB-lite"/>
    </source>
</evidence>
<feature type="domain" description="Fungal lipase-type" evidence="2">
    <location>
        <begin position="564"/>
        <end position="699"/>
    </location>
</feature>
<gene>
    <name evidence="4" type="ORF">AXG93_4118s1090</name>
</gene>
<feature type="compositionally biased region" description="Polar residues" evidence="1">
    <location>
        <begin position="90"/>
        <end position="100"/>
    </location>
</feature>
<feature type="region of interest" description="Disordered" evidence="1">
    <location>
        <begin position="816"/>
        <end position="869"/>
    </location>
</feature>